<comment type="pathway">
    <text evidence="2">Metabolic intermediate metabolism; propanoyl-CoA degradation; succinyl-CoA from propanoyl-CoA: step 3/3.</text>
</comment>
<dbReference type="GO" id="GO:0004494">
    <property type="term" value="F:methylmalonyl-CoA mutase activity"/>
    <property type="evidence" value="ECO:0007669"/>
    <property type="project" value="UniProtKB-UniRule"/>
</dbReference>
<dbReference type="InterPro" id="IPR006099">
    <property type="entry name" value="MeMalonylCoA_mutase_a/b_cat"/>
</dbReference>
<dbReference type="GO" id="GO:0019678">
    <property type="term" value="P:propionate metabolic process, methylmalonyl pathway"/>
    <property type="evidence" value="ECO:0007669"/>
    <property type="project" value="TreeGrafter"/>
</dbReference>
<dbReference type="Pfam" id="PF01642">
    <property type="entry name" value="MM_CoA_mutase"/>
    <property type="match status" value="2"/>
</dbReference>
<feature type="domain" description="Methylmalonyl-CoA mutase alpha/beta chain catalytic" evidence="5">
    <location>
        <begin position="56"/>
        <end position="131"/>
    </location>
</feature>
<dbReference type="SUPFAM" id="SSF51703">
    <property type="entry name" value="Cobalamin (vitamin B12)-dependent enzymes"/>
    <property type="match status" value="1"/>
</dbReference>
<dbReference type="Gene3D" id="1.10.196.20">
    <property type="match status" value="1"/>
</dbReference>
<dbReference type="GO" id="GO:0019652">
    <property type="term" value="P:lactate fermentation to propionate and acetate"/>
    <property type="evidence" value="ECO:0007669"/>
    <property type="project" value="InterPro"/>
</dbReference>
<dbReference type="PANTHER" id="PTHR48101">
    <property type="entry name" value="METHYLMALONYL-COA MUTASE, MITOCHONDRIAL-RELATED"/>
    <property type="match status" value="1"/>
</dbReference>
<dbReference type="NCBIfam" id="TIGR00642">
    <property type="entry name" value="mmCoA_mut_beta"/>
    <property type="match status" value="1"/>
</dbReference>
<dbReference type="GO" id="GO:0031419">
    <property type="term" value="F:cobalamin binding"/>
    <property type="evidence" value="ECO:0007669"/>
    <property type="project" value="UniProtKB-KW"/>
</dbReference>
<dbReference type="EMBL" id="MBQD01000022">
    <property type="protein sequence ID" value="OCL33398.1"/>
    <property type="molecule type" value="Genomic_DNA"/>
</dbReference>
<reference evidence="7" key="1">
    <citation type="submission" date="2016-07" db="EMBL/GenBank/DDBJ databases">
        <authorList>
            <person name="Florea S."/>
            <person name="Webb J.S."/>
            <person name="Jaromczyk J."/>
            <person name="Schardl C.L."/>
        </authorList>
    </citation>
    <scope>NUCLEOTIDE SEQUENCE [LARGE SCALE GENOMIC DNA]</scope>
    <source>
        <strain evidence="7">IPBSL-7</strain>
    </source>
</reference>
<dbReference type="InterPro" id="IPR004608">
    <property type="entry name" value="MMCoA_mutase_b"/>
</dbReference>
<dbReference type="Proteomes" id="UP000093501">
    <property type="component" value="Unassembled WGS sequence"/>
</dbReference>
<dbReference type="CDD" id="cd03677">
    <property type="entry name" value="MM_CoA_mutase_beta"/>
    <property type="match status" value="1"/>
</dbReference>
<keyword evidence="7" id="KW-1185">Reference proteome</keyword>
<dbReference type="Gene3D" id="3.20.20.240">
    <property type="entry name" value="Methylmalonyl-CoA mutase"/>
    <property type="match status" value="1"/>
</dbReference>
<evidence type="ECO:0000256" key="3">
    <source>
        <dbReference type="ARBA" id="ARBA00011870"/>
    </source>
</evidence>
<dbReference type="UniPathway" id="UPA00945">
    <property type="reaction ID" value="UER00910"/>
</dbReference>
<name>A0A1C0ALF9_9ACTN</name>
<accession>A0A1C0ALF9</accession>
<evidence type="ECO:0000313" key="6">
    <source>
        <dbReference type="EMBL" id="OCL33398.1"/>
    </source>
</evidence>
<feature type="domain" description="Methylmalonyl-CoA mutase alpha/beta chain catalytic" evidence="5">
    <location>
        <begin position="137"/>
        <end position="463"/>
    </location>
</feature>
<dbReference type="AlphaFoldDB" id="A0A1C0ALF9"/>
<evidence type="ECO:0000259" key="5">
    <source>
        <dbReference type="Pfam" id="PF01642"/>
    </source>
</evidence>
<dbReference type="InterPro" id="IPR024067">
    <property type="entry name" value="Me-malonyl-CoA_mutase_sm_su_N"/>
</dbReference>
<evidence type="ECO:0000256" key="2">
    <source>
        <dbReference type="ARBA" id="ARBA00005146"/>
    </source>
</evidence>
<comment type="catalytic activity">
    <reaction evidence="1">
        <text>(R)-methylmalonyl-CoA = succinyl-CoA</text>
        <dbReference type="Rhea" id="RHEA:22888"/>
        <dbReference type="ChEBI" id="CHEBI:57292"/>
        <dbReference type="ChEBI" id="CHEBI:57326"/>
        <dbReference type="EC" id="5.4.99.2"/>
    </reaction>
</comment>
<gene>
    <name evidence="6" type="ORF">BCR15_06150</name>
</gene>
<dbReference type="Gene3D" id="3.40.50.280">
    <property type="entry name" value="Cobalamin-binding domain"/>
    <property type="match status" value="1"/>
</dbReference>
<dbReference type="PANTHER" id="PTHR48101:SF4">
    <property type="entry name" value="METHYLMALONYL-COA MUTASE, MITOCHONDRIAL"/>
    <property type="match status" value="1"/>
</dbReference>
<protein>
    <recommendedName>
        <fullName evidence="4">Methylmalonyl-CoA mutase small subunit</fullName>
        <ecNumber evidence="4">5.4.99.2</ecNumber>
    </recommendedName>
</protein>
<organism evidence="6 7">
    <name type="scientific">Tessaracoccus lapidicaptus</name>
    <dbReference type="NCBI Taxonomy" id="1427523"/>
    <lineage>
        <taxon>Bacteria</taxon>
        <taxon>Bacillati</taxon>
        <taxon>Actinomycetota</taxon>
        <taxon>Actinomycetes</taxon>
        <taxon>Propionibacteriales</taxon>
        <taxon>Propionibacteriaceae</taxon>
        <taxon>Tessaracoccus</taxon>
    </lineage>
</organism>
<evidence type="ECO:0000256" key="1">
    <source>
        <dbReference type="ARBA" id="ARBA00000290"/>
    </source>
</evidence>
<evidence type="ECO:0000313" key="7">
    <source>
        <dbReference type="Proteomes" id="UP000093501"/>
    </source>
</evidence>
<dbReference type="InterPro" id="IPR016176">
    <property type="entry name" value="Cbl-dep_enz_cat"/>
</dbReference>
<dbReference type="GO" id="GO:0005737">
    <property type="term" value="C:cytoplasm"/>
    <property type="evidence" value="ECO:0007669"/>
    <property type="project" value="TreeGrafter"/>
</dbReference>
<comment type="caution">
    <text evidence="6">The sequence shown here is derived from an EMBL/GenBank/DDBJ whole genome shotgun (WGS) entry which is preliminary data.</text>
</comment>
<sequence length="623" mass="65203">MSDQATSAADISLAADFDTPSRGDWEKEVLKVLNRKRPEGKELSVEAAYKRLTSATVDGLEIKPLYTKDDGVEELGYPGVAPFVRGTTVRDGDMDAWHIAQLHEDPDVAETRRAVITDLERGGTAVYLRVDPDAIAVGDVAAVLSDVLLDLAPVYVTSKTQQLDAAMALANVFAASGKDAATLTGNLGVDPIGAAALAGTEADLGVLAKAVELAKPYPGVRPIVVDATIYHNAGAGDVHELAYAVAVGVEYVRALTESGLSVDEAFDAIMFRVSATTDQFATIARLRALRGLWSRVGEVLGVTEAKRGAIQHAVTSERQISRDDAYVNMLRGTISCFAASAGGAEVQTVLPFDAAAGLPTDFSRRTARNTQVVLAEESNVGRVNDPAGGSWFVESLTRQLSDKAWAVFQGLDGEGFAAALADGTVKAQLDEVNAARAAQLATRKIQLTGVSMFPNHEEAALERKARPAAPELGGLKVVRDAQVFEDLRDRSAAARGAGSAPTVLLACLGARRDFGGREGFTSNLFHVGGIDTLVAEGETPEDFARQLTESGAKVAVLCSSAKVYAAQGVAVAEALRAAGAETVLIAGQIKELGEGAEGAVDGNVFDGMNVVELLDATLTELGA</sequence>
<proteinExistence type="predicted"/>
<dbReference type="EC" id="5.4.99.2" evidence="4"/>
<evidence type="ECO:0000256" key="4">
    <source>
        <dbReference type="NCBIfam" id="TIGR00642"/>
    </source>
</evidence>
<comment type="subunit">
    <text evidence="3">Heterodimer of an alpha and a beta chain.</text>
</comment>
<dbReference type="RefSeq" id="WP_068751963.1">
    <property type="nucleotide sequence ID" value="NZ_LR214441.1"/>
</dbReference>